<dbReference type="RefSeq" id="WP_307185026.1">
    <property type="nucleotide sequence ID" value="NZ_JAUTBA010000001.1"/>
</dbReference>
<protein>
    <submittedName>
        <fullName evidence="3">Phage shock protein PspC (Stress-responsive transcriptional regulator)</fullName>
    </submittedName>
</protein>
<evidence type="ECO:0000256" key="1">
    <source>
        <dbReference type="SAM" id="Phobius"/>
    </source>
</evidence>
<dbReference type="EMBL" id="JAUTBA010000001">
    <property type="protein sequence ID" value="MDQ1149143.1"/>
    <property type="molecule type" value="Genomic_DNA"/>
</dbReference>
<evidence type="ECO:0000313" key="3">
    <source>
        <dbReference type="EMBL" id="MDQ1149143.1"/>
    </source>
</evidence>
<keyword evidence="1" id="KW-1133">Transmembrane helix</keyword>
<feature type="chain" id="PRO_5047061410" evidence="2">
    <location>
        <begin position="21"/>
        <end position="87"/>
    </location>
</feature>
<keyword evidence="4" id="KW-1185">Reference proteome</keyword>
<comment type="caution">
    <text evidence="3">The sequence shown here is derived from an EMBL/GenBank/DDBJ whole genome shotgun (WGS) entry which is preliminary data.</text>
</comment>
<gene>
    <name evidence="3" type="ORF">QE382_001127</name>
</gene>
<accession>A0ABU0U4K6</accession>
<proteinExistence type="predicted"/>
<evidence type="ECO:0000313" key="4">
    <source>
        <dbReference type="Proteomes" id="UP001244640"/>
    </source>
</evidence>
<evidence type="ECO:0000256" key="2">
    <source>
        <dbReference type="SAM" id="SignalP"/>
    </source>
</evidence>
<feature type="transmembrane region" description="Helical" evidence="1">
    <location>
        <begin position="44"/>
        <end position="65"/>
    </location>
</feature>
<feature type="signal peptide" evidence="2">
    <location>
        <begin position="1"/>
        <end position="20"/>
    </location>
</feature>
<dbReference type="Proteomes" id="UP001244640">
    <property type="component" value="Unassembled WGS sequence"/>
</dbReference>
<reference evidence="3 4" key="1">
    <citation type="submission" date="2023-07" db="EMBL/GenBank/DDBJ databases">
        <title>Functional and genomic diversity of the sorghum phyllosphere microbiome.</title>
        <authorList>
            <person name="Shade A."/>
        </authorList>
    </citation>
    <scope>NUCLEOTIDE SEQUENCE [LARGE SCALE GENOMIC DNA]</scope>
    <source>
        <strain evidence="3 4">SORGH_AS_0892</strain>
    </source>
</reference>
<keyword evidence="1" id="KW-0812">Transmembrane</keyword>
<keyword evidence="1" id="KW-0472">Membrane</keyword>
<sequence length="87" mass="9670">MKIRTVLVLAALFATCVAKACPVCERNQPELFKGIAHGVGPENKWDYVVIAVVTVVVAITLFYSVKWLMQPGEKESSHIKRTILNND</sequence>
<organism evidence="3 4">
    <name type="scientific">Sphingobacterium zeae</name>
    <dbReference type="NCBI Taxonomy" id="1776859"/>
    <lineage>
        <taxon>Bacteria</taxon>
        <taxon>Pseudomonadati</taxon>
        <taxon>Bacteroidota</taxon>
        <taxon>Sphingobacteriia</taxon>
        <taxon>Sphingobacteriales</taxon>
        <taxon>Sphingobacteriaceae</taxon>
        <taxon>Sphingobacterium</taxon>
    </lineage>
</organism>
<name>A0ABU0U4K6_9SPHI</name>
<keyword evidence="2" id="KW-0732">Signal</keyword>